<feature type="transmembrane region" description="Helical" evidence="13">
    <location>
        <begin position="126"/>
        <end position="143"/>
    </location>
</feature>
<evidence type="ECO:0000256" key="13">
    <source>
        <dbReference type="HAMAP-Rule" id="MF_00445"/>
    </source>
</evidence>
<evidence type="ECO:0000256" key="5">
    <source>
        <dbReference type="ARBA" id="ARBA00022719"/>
    </source>
</evidence>
<dbReference type="EC" id="7.1.1.-" evidence="13"/>
<evidence type="ECO:0000256" key="6">
    <source>
        <dbReference type="ARBA" id="ARBA00022857"/>
    </source>
</evidence>
<evidence type="ECO:0000313" key="16">
    <source>
        <dbReference type="EMBL" id="QKZ94466.1"/>
    </source>
</evidence>
<evidence type="ECO:0000256" key="4">
    <source>
        <dbReference type="ARBA" id="ARBA00022692"/>
    </source>
</evidence>
<comment type="caution">
    <text evidence="13">Lacks conserved residue(s) required for the propagation of feature annotation.</text>
</comment>
<dbReference type="InterPro" id="IPR045693">
    <property type="entry name" value="Ndh2_N"/>
</dbReference>
<comment type="catalytic activity">
    <reaction evidence="13">
        <text>a plastoquinone + NADH + (n+1) H(+)(in) = a plastoquinol + NAD(+) + n H(+)(out)</text>
        <dbReference type="Rhea" id="RHEA:42608"/>
        <dbReference type="Rhea" id="RHEA-COMP:9561"/>
        <dbReference type="Rhea" id="RHEA-COMP:9562"/>
        <dbReference type="ChEBI" id="CHEBI:15378"/>
        <dbReference type="ChEBI" id="CHEBI:17757"/>
        <dbReference type="ChEBI" id="CHEBI:57540"/>
        <dbReference type="ChEBI" id="CHEBI:57945"/>
        <dbReference type="ChEBI" id="CHEBI:62192"/>
    </reaction>
</comment>
<dbReference type="InterPro" id="IPR010096">
    <property type="entry name" value="NADH-Q_OxRdtase_suN/2"/>
</dbReference>
<feature type="transmembrane region" description="Helical" evidence="13">
    <location>
        <begin position="181"/>
        <end position="202"/>
    </location>
</feature>
<name>A0A7D5DR26_9POAL</name>
<keyword evidence="9 13" id="KW-1133">Transmembrane helix</keyword>
<comment type="subcellular location">
    <subcellularLocation>
        <location evidence="1">Membrane</location>
        <topology evidence="1">Multi-pass membrane protein</topology>
    </subcellularLocation>
    <subcellularLocation>
        <location evidence="13">Plastid</location>
        <location evidence="13">Chloroplast thylakoid membrane</location>
        <topology evidence="13">Multi-pass membrane protein</topology>
    </subcellularLocation>
</comment>
<feature type="domain" description="NADH:quinone oxidoreductase/Mrp antiporter transmembrane" evidence="14">
    <location>
        <begin position="146"/>
        <end position="450"/>
    </location>
</feature>
<evidence type="ECO:0000256" key="8">
    <source>
        <dbReference type="ARBA" id="ARBA00022967"/>
    </source>
</evidence>
<feature type="transmembrane region" description="Helical" evidence="13">
    <location>
        <begin position="330"/>
        <end position="349"/>
    </location>
</feature>
<evidence type="ECO:0000256" key="10">
    <source>
        <dbReference type="ARBA" id="ARBA00023027"/>
    </source>
</evidence>
<dbReference type="GO" id="GO:0009535">
    <property type="term" value="C:chloroplast thylakoid membrane"/>
    <property type="evidence" value="ECO:0007669"/>
    <property type="project" value="UniProtKB-SubCell"/>
</dbReference>
<comment type="function">
    <text evidence="13">NDH shuttles electrons from NAD(P)H:plastoquinone, via FMN and iron-sulfur (Fe-S) centers, to quinones in the photosynthetic chain and possibly in a chloroplast respiratory chain. The immediate electron acceptor for the enzyme in this species is believed to be plastoquinone. Couples the redox reaction to proton translocation, and thus conserves the redox energy in a proton gradient.</text>
</comment>
<evidence type="ECO:0000259" key="15">
    <source>
        <dbReference type="Pfam" id="PF19530"/>
    </source>
</evidence>
<dbReference type="InterPro" id="IPR001750">
    <property type="entry name" value="ND/Mrp_TM"/>
</dbReference>
<accession>A0A7D5DR26</accession>
<dbReference type="GO" id="GO:0019684">
    <property type="term" value="P:photosynthesis, light reaction"/>
    <property type="evidence" value="ECO:0007669"/>
    <property type="project" value="UniProtKB-UniRule"/>
</dbReference>
<dbReference type="NCBIfam" id="NF002701">
    <property type="entry name" value="PRK02504.1"/>
    <property type="match status" value="1"/>
</dbReference>
<sequence>MIWHVQNENFILDSTRIFMKAFHLLLFNGSFIFPECILIFGLILLLMIDSTSDQKDRPWFYFISSTSLVISITALLFRWREEPIISFSGNFQTNNFNEIFQFLILLCSTLCIPLSVEYIECTEMAITEFLLFVLTATLGGMFLCGANDLITIFVAPECFSLCSYLLSGYTKRDLRSNEATMKYLLMGGASSSILVHGFSWLYGSSGGEIELQEIVNGLINTQMYNSPGISIALISITVGLGFKLSPAPFHQWTPDVYEGNPLFDSDSPTPVVAFLSVTSKVAASASATRILDIPFYFSSNEWHLLLEILAILSMILGNLLAITQTSMKRMLAYSSIGQIGYVIIGIIVGDSNDGYASMITYMLFYISMNLGTFACIVLFGLRTGTDNIRDYAGLYTKDPFLALSLALCLLSLGGLPPLAGFFGKLYLFWCGWQAGLYFLVSIGLLTSVLSIYYYLKIIKLLMTGRNQEITPYVRNYRRSPLRSNNSIELSMTVCVIASTIPGISMNPILAIAQDTLF</sequence>
<dbReference type="GO" id="GO:0016655">
    <property type="term" value="F:oxidoreductase activity, acting on NAD(P)H, quinone or similar compound as acceptor"/>
    <property type="evidence" value="ECO:0007669"/>
    <property type="project" value="UniProtKB-UniRule"/>
</dbReference>
<evidence type="ECO:0000256" key="9">
    <source>
        <dbReference type="ARBA" id="ARBA00022989"/>
    </source>
</evidence>
<dbReference type="HAMAP" id="MF_00445">
    <property type="entry name" value="NDH1_NuoN_1"/>
    <property type="match status" value="1"/>
</dbReference>
<keyword evidence="8 13" id="KW-1278">Translocase</keyword>
<keyword evidence="7 13" id="KW-0618">Plastoquinone</keyword>
<evidence type="ECO:0000256" key="2">
    <source>
        <dbReference type="ARBA" id="ARBA00022448"/>
    </source>
</evidence>
<evidence type="ECO:0000256" key="7">
    <source>
        <dbReference type="ARBA" id="ARBA00022957"/>
    </source>
</evidence>
<dbReference type="GO" id="GO:0008137">
    <property type="term" value="F:NADH dehydrogenase (ubiquinone) activity"/>
    <property type="evidence" value="ECO:0007669"/>
    <property type="project" value="InterPro"/>
</dbReference>
<feature type="transmembrane region" description="Helical" evidence="13">
    <location>
        <begin position="434"/>
        <end position="455"/>
    </location>
</feature>
<keyword evidence="11 13" id="KW-0793">Thylakoid</keyword>
<comment type="similarity">
    <text evidence="13">Belongs to the complex I subunit 2 family.</text>
</comment>
<dbReference type="GO" id="GO:0042773">
    <property type="term" value="P:ATP synthesis coupled electron transport"/>
    <property type="evidence" value="ECO:0007669"/>
    <property type="project" value="InterPro"/>
</dbReference>
<proteinExistence type="inferred from homology"/>
<reference evidence="16" key="1">
    <citation type="journal article" date="2020" name="Mol. Phylogenet. Evol.">
        <title>Evolutionary patterns of plastome uncover diploid-polyploid maternal relationships in Triticeae.</title>
        <authorList>
            <person name="Chen N."/>
            <person name="Chen W.J."/>
            <person name="Yan H."/>
            <person name="Wang Y."/>
            <person name="Kang H.Y."/>
            <person name="Zhang H.Q."/>
            <person name="Zhou Y.H."/>
            <person name="Sun G.L."/>
            <person name="Sha L.N."/>
            <person name="Fan X."/>
        </authorList>
    </citation>
    <scope>NUCLEOTIDE SEQUENCE</scope>
</reference>
<feature type="domain" description="NAD(P)H-quinone oxidoreductase subunit 2 N-terminal" evidence="15">
    <location>
        <begin position="18"/>
        <end position="117"/>
    </location>
</feature>
<comment type="subunit">
    <text evidence="13">NDH is composed of at least 16 different subunits, 5 of which are encoded in the nucleus.</text>
</comment>
<feature type="transmembrane region" description="Helical" evidence="13">
    <location>
        <begin position="302"/>
        <end position="323"/>
    </location>
</feature>
<dbReference type="PANTHER" id="PTHR22773">
    <property type="entry name" value="NADH DEHYDROGENASE"/>
    <property type="match status" value="1"/>
</dbReference>
<keyword evidence="4 13" id="KW-0812">Transmembrane</keyword>
<protein>
    <recommendedName>
        <fullName evidence="13">NAD(P)H-quinone oxidoreductase subunit 2, chloroplastic</fullName>
        <ecNumber evidence="13">7.1.1.-</ecNumber>
    </recommendedName>
    <alternativeName>
        <fullName evidence="13">NAD(P)H dehydrogenase, subunit 2</fullName>
    </alternativeName>
    <alternativeName>
        <fullName evidence="13">NADH-plastoquinone oxidoreductase subunit 2</fullName>
    </alternativeName>
</protein>
<comment type="catalytic activity">
    <reaction evidence="13">
        <text>a plastoquinone + NADPH + (n+1) H(+)(in) = a plastoquinol + NADP(+) + n H(+)(out)</text>
        <dbReference type="Rhea" id="RHEA:42612"/>
        <dbReference type="Rhea" id="RHEA-COMP:9561"/>
        <dbReference type="Rhea" id="RHEA-COMP:9562"/>
        <dbReference type="ChEBI" id="CHEBI:15378"/>
        <dbReference type="ChEBI" id="CHEBI:17757"/>
        <dbReference type="ChEBI" id="CHEBI:57783"/>
        <dbReference type="ChEBI" id="CHEBI:58349"/>
        <dbReference type="ChEBI" id="CHEBI:62192"/>
    </reaction>
</comment>
<keyword evidence="10 13" id="KW-0520">NAD</keyword>
<keyword evidence="16" id="KW-0934">Plastid</keyword>
<evidence type="ECO:0000256" key="3">
    <source>
        <dbReference type="ARBA" id="ARBA00022528"/>
    </source>
</evidence>
<keyword evidence="2 13" id="KW-0813">Transport</keyword>
<keyword evidence="5 13" id="KW-0874">Quinone</keyword>
<dbReference type="Pfam" id="PF19530">
    <property type="entry name" value="Ndh2_N"/>
    <property type="match status" value="1"/>
</dbReference>
<evidence type="ECO:0000259" key="14">
    <source>
        <dbReference type="Pfam" id="PF00361"/>
    </source>
</evidence>
<evidence type="ECO:0000256" key="11">
    <source>
        <dbReference type="ARBA" id="ARBA00023078"/>
    </source>
</evidence>
<feature type="transmembrane region" description="Helical" evidence="13">
    <location>
        <begin position="400"/>
        <end position="422"/>
    </location>
</feature>
<dbReference type="GO" id="GO:0048038">
    <property type="term" value="F:quinone binding"/>
    <property type="evidence" value="ECO:0007669"/>
    <property type="project" value="UniProtKB-KW"/>
</dbReference>
<feature type="transmembrane region" description="Helical" evidence="13">
    <location>
        <begin position="59"/>
        <end position="79"/>
    </location>
</feature>
<geneLocation type="chloroplast" evidence="16"/>
<dbReference type="AlphaFoldDB" id="A0A7D5DR26"/>
<dbReference type="EMBL" id="MK775254">
    <property type="protein sequence ID" value="QKZ94466.1"/>
    <property type="molecule type" value="Genomic_DNA"/>
</dbReference>
<evidence type="ECO:0000256" key="12">
    <source>
        <dbReference type="ARBA" id="ARBA00023136"/>
    </source>
</evidence>
<gene>
    <name evidence="13 16" type="primary">ndhB</name>
</gene>
<feature type="transmembrane region" description="Helical" evidence="13">
    <location>
        <begin position="355"/>
        <end position="379"/>
    </location>
</feature>
<keyword evidence="12 13" id="KW-0472">Membrane</keyword>
<dbReference type="Pfam" id="PF00361">
    <property type="entry name" value="Proton_antipo_M"/>
    <property type="match status" value="1"/>
</dbReference>
<feature type="transmembrane region" description="Helical" evidence="13">
    <location>
        <begin position="22"/>
        <end position="47"/>
    </location>
</feature>
<keyword evidence="6 13" id="KW-0521">NADP</keyword>
<keyword evidence="3 16" id="KW-0150">Chloroplast</keyword>
<dbReference type="NCBIfam" id="TIGR01770">
    <property type="entry name" value="NDH_I_N"/>
    <property type="match status" value="1"/>
</dbReference>
<feature type="transmembrane region" description="Helical" evidence="13">
    <location>
        <begin position="99"/>
        <end position="119"/>
    </location>
</feature>
<organism evidence="16">
    <name type="scientific">Campeiostachys dahurica var. tangutorum</name>
    <dbReference type="NCBI Taxonomy" id="214848"/>
    <lineage>
        <taxon>Eukaryota</taxon>
        <taxon>Viridiplantae</taxon>
        <taxon>Streptophyta</taxon>
        <taxon>Embryophyta</taxon>
        <taxon>Tracheophyta</taxon>
        <taxon>Spermatophyta</taxon>
        <taxon>Magnoliopsida</taxon>
        <taxon>Liliopsida</taxon>
        <taxon>Poales</taxon>
        <taxon>Poaceae</taxon>
        <taxon>BOP clade</taxon>
        <taxon>Pooideae</taxon>
        <taxon>Triticodae</taxon>
        <taxon>Triticeae</taxon>
        <taxon>Hordeinae</taxon>
        <taxon>Campeiostachys</taxon>
    </lineage>
</organism>
<evidence type="ECO:0000256" key="1">
    <source>
        <dbReference type="ARBA" id="ARBA00004141"/>
    </source>
</evidence>